<protein>
    <submittedName>
        <fullName evidence="2">Uncharacterized protein</fullName>
    </submittedName>
</protein>
<evidence type="ECO:0000256" key="1">
    <source>
        <dbReference type="SAM" id="MobiDB-lite"/>
    </source>
</evidence>
<evidence type="ECO:0000313" key="3">
    <source>
        <dbReference type="Proteomes" id="UP001310594"/>
    </source>
</evidence>
<feature type="compositionally biased region" description="Polar residues" evidence="1">
    <location>
        <begin position="13"/>
        <end position="24"/>
    </location>
</feature>
<comment type="caution">
    <text evidence="2">The sequence shown here is derived from an EMBL/GenBank/DDBJ whole genome shotgun (WGS) entry which is preliminary data.</text>
</comment>
<evidence type="ECO:0000313" key="2">
    <source>
        <dbReference type="EMBL" id="KAK5695266.1"/>
    </source>
</evidence>
<proteinExistence type="predicted"/>
<sequence length="271" mass="29646">MATVIPPLDFTRSPDSFSTACEVQSNEDWEDSSSTTSVQSAIPVPDLHQDGVESEDDDRPSGWSGVVEAVQQKRRDTVITIRPCESPRSQLIESPHSKLVKRRPLVKPSKAASTTANKDWKSYRCDIHAHPRTSYSGALSACTSLILEAGGVLIPFIYPGGVLYQLPPKSSNPLKSGDTIDAAGSHITIASWTAFPPAEFSGLKMGHVYGRSDEKQLLPLVRAVKRQTMMETSDVKEKLWSHRKSGVAKRCMSAWLGMVARDYGKGVSYIA</sequence>
<reference evidence="2" key="1">
    <citation type="submission" date="2023-08" db="EMBL/GenBank/DDBJ databases">
        <title>Black Yeasts Isolated from many extreme environments.</title>
        <authorList>
            <person name="Coleine C."/>
            <person name="Stajich J.E."/>
            <person name="Selbmann L."/>
        </authorList>
    </citation>
    <scope>NUCLEOTIDE SEQUENCE</scope>
    <source>
        <strain evidence="2">CCFEE 5810</strain>
    </source>
</reference>
<dbReference type="Proteomes" id="UP001310594">
    <property type="component" value="Unassembled WGS sequence"/>
</dbReference>
<dbReference type="EMBL" id="JAVRQU010000014">
    <property type="protein sequence ID" value="KAK5695266.1"/>
    <property type="molecule type" value="Genomic_DNA"/>
</dbReference>
<dbReference type="AlphaFoldDB" id="A0AAN7ZM92"/>
<name>A0AAN7ZM92_9PEZI</name>
<organism evidence="2 3">
    <name type="scientific">Elasticomyces elasticus</name>
    <dbReference type="NCBI Taxonomy" id="574655"/>
    <lineage>
        <taxon>Eukaryota</taxon>
        <taxon>Fungi</taxon>
        <taxon>Dikarya</taxon>
        <taxon>Ascomycota</taxon>
        <taxon>Pezizomycotina</taxon>
        <taxon>Dothideomycetes</taxon>
        <taxon>Dothideomycetidae</taxon>
        <taxon>Mycosphaerellales</taxon>
        <taxon>Teratosphaeriaceae</taxon>
        <taxon>Elasticomyces</taxon>
    </lineage>
</organism>
<accession>A0AAN7ZM92</accession>
<gene>
    <name evidence="2" type="ORF">LTR97_008772</name>
</gene>
<feature type="region of interest" description="Disordered" evidence="1">
    <location>
        <begin position="1"/>
        <end position="63"/>
    </location>
</feature>